<dbReference type="Proteomes" id="UP000076858">
    <property type="component" value="Unassembled WGS sequence"/>
</dbReference>
<name>A0A164TH07_9CRUS</name>
<comment type="caution">
    <text evidence="1">The sequence shown here is derived from an EMBL/GenBank/DDBJ whole genome shotgun (WGS) entry which is preliminary data.</text>
</comment>
<keyword evidence="2" id="KW-1185">Reference proteome</keyword>
<evidence type="ECO:0000313" key="2">
    <source>
        <dbReference type="Proteomes" id="UP000076858"/>
    </source>
</evidence>
<protein>
    <submittedName>
        <fullName evidence="1">Uncharacterized protein</fullName>
    </submittedName>
</protein>
<organism evidence="1 2">
    <name type="scientific">Daphnia magna</name>
    <dbReference type="NCBI Taxonomy" id="35525"/>
    <lineage>
        <taxon>Eukaryota</taxon>
        <taxon>Metazoa</taxon>
        <taxon>Ecdysozoa</taxon>
        <taxon>Arthropoda</taxon>
        <taxon>Crustacea</taxon>
        <taxon>Branchiopoda</taxon>
        <taxon>Diplostraca</taxon>
        <taxon>Cladocera</taxon>
        <taxon>Anomopoda</taxon>
        <taxon>Daphniidae</taxon>
        <taxon>Daphnia</taxon>
    </lineage>
</organism>
<reference evidence="1 2" key="1">
    <citation type="submission" date="2016-03" db="EMBL/GenBank/DDBJ databases">
        <title>EvidentialGene: Evidence-directed Construction of Genes on Genomes.</title>
        <authorList>
            <person name="Gilbert D.G."/>
            <person name="Choi J.-H."/>
            <person name="Mockaitis K."/>
            <person name="Colbourne J."/>
            <person name="Pfrender M."/>
        </authorList>
    </citation>
    <scope>NUCLEOTIDE SEQUENCE [LARGE SCALE GENOMIC DNA]</scope>
    <source>
        <strain evidence="1 2">Xinb3</strain>
        <tissue evidence="1">Complete organism</tissue>
    </source>
</reference>
<gene>
    <name evidence="1" type="ORF">APZ42_025110</name>
</gene>
<evidence type="ECO:0000313" key="1">
    <source>
        <dbReference type="EMBL" id="KZS10450.1"/>
    </source>
</evidence>
<sequence length="70" mass="8192">MLNINILPEYYHNYFNILACQNWLATDDQVGMRILANKLECNGMPNLVCRYPLYWLELGKLSDIEDEPGQ</sequence>
<dbReference type="AlphaFoldDB" id="A0A164TH07"/>
<dbReference type="EMBL" id="LRGB01001800">
    <property type="protein sequence ID" value="KZS10450.1"/>
    <property type="molecule type" value="Genomic_DNA"/>
</dbReference>
<proteinExistence type="predicted"/>
<accession>A0A164TH07</accession>